<evidence type="ECO:0000256" key="2">
    <source>
        <dbReference type="ARBA" id="ARBA00004651"/>
    </source>
</evidence>
<dbReference type="GO" id="GO:0005886">
    <property type="term" value="C:plasma membrane"/>
    <property type="evidence" value="ECO:0007669"/>
    <property type="project" value="UniProtKB-SubCell"/>
</dbReference>
<dbReference type="EC" id="2.7.8.26" evidence="5 19"/>
<evidence type="ECO:0000256" key="14">
    <source>
        <dbReference type="ARBA" id="ARBA00025228"/>
    </source>
</evidence>
<keyword evidence="8 19" id="KW-0169">Cobalamin biosynthesis</keyword>
<keyword evidence="10 19" id="KW-0812">Transmembrane</keyword>
<dbReference type="HAMAP" id="MF_00719">
    <property type="entry name" value="CobS"/>
    <property type="match status" value="1"/>
</dbReference>
<dbReference type="UniPathway" id="UPA00148">
    <property type="reaction ID" value="UER00238"/>
</dbReference>
<feature type="transmembrane region" description="Helical" evidence="19">
    <location>
        <begin position="107"/>
        <end position="125"/>
    </location>
</feature>
<keyword evidence="9 19" id="KW-0808">Transferase</keyword>
<dbReference type="GO" id="GO:0051073">
    <property type="term" value="F:adenosylcobinamide-GDP ribazoletransferase activity"/>
    <property type="evidence" value="ECO:0007669"/>
    <property type="project" value="UniProtKB-UniRule"/>
</dbReference>
<evidence type="ECO:0000256" key="1">
    <source>
        <dbReference type="ARBA" id="ARBA00001946"/>
    </source>
</evidence>
<dbReference type="PANTHER" id="PTHR34148:SF1">
    <property type="entry name" value="ADENOSYLCOBINAMIDE-GDP RIBAZOLETRANSFERASE"/>
    <property type="match status" value="1"/>
</dbReference>
<dbReference type="PANTHER" id="PTHR34148">
    <property type="entry name" value="ADENOSYLCOBINAMIDE-GDP RIBAZOLETRANSFERASE"/>
    <property type="match status" value="1"/>
</dbReference>
<evidence type="ECO:0000256" key="12">
    <source>
        <dbReference type="ARBA" id="ARBA00022989"/>
    </source>
</evidence>
<keyword evidence="21" id="KW-1185">Reference proteome</keyword>
<proteinExistence type="inferred from homology"/>
<dbReference type="GO" id="GO:0008818">
    <property type="term" value="F:cobalamin 5'-phosphate synthase activity"/>
    <property type="evidence" value="ECO:0007669"/>
    <property type="project" value="UniProtKB-UniRule"/>
</dbReference>
<dbReference type="OrthoDB" id="9794626at2"/>
<evidence type="ECO:0000256" key="4">
    <source>
        <dbReference type="ARBA" id="ARBA00010561"/>
    </source>
</evidence>
<evidence type="ECO:0000256" key="16">
    <source>
        <dbReference type="ARBA" id="ARBA00032853"/>
    </source>
</evidence>
<evidence type="ECO:0000256" key="3">
    <source>
        <dbReference type="ARBA" id="ARBA00004663"/>
    </source>
</evidence>
<evidence type="ECO:0000313" key="21">
    <source>
        <dbReference type="Proteomes" id="UP000295008"/>
    </source>
</evidence>
<evidence type="ECO:0000256" key="11">
    <source>
        <dbReference type="ARBA" id="ARBA00022842"/>
    </source>
</evidence>
<evidence type="ECO:0000256" key="5">
    <source>
        <dbReference type="ARBA" id="ARBA00013200"/>
    </source>
</evidence>
<protein>
    <recommendedName>
        <fullName evidence="6 19">Adenosylcobinamide-GDP ribazoletransferase</fullName>
        <ecNumber evidence="5 19">2.7.8.26</ecNumber>
    </recommendedName>
    <alternativeName>
        <fullName evidence="16 19">Cobalamin synthase</fullName>
    </alternativeName>
    <alternativeName>
        <fullName evidence="15 19">Cobalamin-5'-phosphate synthase</fullName>
    </alternativeName>
</protein>
<comment type="catalytic activity">
    <reaction evidence="17 19">
        <text>alpha-ribazole + adenosylcob(III)inamide-GDP = adenosylcob(III)alamin + GMP + H(+)</text>
        <dbReference type="Rhea" id="RHEA:16049"/>
        <dbReference type="ChEBI" id="CHEBI:10329"/>
        <dbReference type="ChEBI" id="CHEBI:15378"/>
        <dbReference type="ChEBI" id="CHEBI:18408"/>
        <dbReference type="ChEBI" id="CHEBI:58115"/>
        <dbReference type="ChEBI" id="CHEBI:60487"/>
        <dbReference type="EC" id="2.7.8.26"/>
    </reaction>
</comment>
<evidence type="ECO:0000256" key="18">
    <source>
        <dbReference type="ARBA" id="ARBA00049504"/>
    </source>
</evidence>
<sequence length="244" mass="25389">MKMLRAFRTAVGFLTILPVGPRDAAAADFGRAVGFFPAAGVLFGLTAWAGLHGLGRLLPLPVAAWLTVFAGVWLNGAIHWDGFADTADGLGGSSPERRLAIMKDSRLGAFGGMALIFLALGKTLMLPQLLDQSPAMLVLVPVVSRWGMACFMATQPSVSQGLLRIFQLPNKTATLALATGLTLAAALWAGTGSLAVLGAALAALALLAPFIRRRFGGITGDILGATNELLELLGWAVLLVKFPG</sequence>
<evidence type="ECO:0000256" key="17">
    <source>
        <dbReference type="ARBA" id="ARBA00048623"/>
    </source>
</evidence>
<dbReference type="GO" id="GO:0009236">
    <property type="term" value="P:cobalamin biosynthetic process"/>
    <property type="evidence" value="ECO:0007669"/>
    <property type="project" value="UniProtKB-UniRule"/>
</dbReference>
<dbReference type="AlphaFoldDB" id="A0A4R1S4A0"/>
<dbReference type="Pfam" id="PF02654">
    <property type="entry name" value="CobS"/>
    <property type="match status" value="1"/>
</dbReference>
<dbReference type="Proteomes" id="UP000295008">
    <property type="component" value="Unassembled WGS sequence"/>
</dbReference>
<evidence type="ECO:0000256" key="15">
    <source>
        <dbReference type="ARBA" id="ARBA00032605"/>
    </source>
</evidence>
<comment type="cofactor">
    <cofactor evidence="1 19">
        <name>Mg(2+)</name>
        <dbReference type="ChEBI" id="CHEBI:18420"/>
    </cofactor>
</comment>
<evidence type="ECO:0000313" key="20">
    <source>
        <dbReference type="EMBL" id="TCL74088.1"/>
    </source>
</evidence>
<comment type="caution">
    <text evidence="20">The sequence shown here is derived from an EMBL/GenBank/DDBJ whole genome shotgun (WGS) entry which is preliminary data.</text>
</comment>
<evidence type="ECO:0000256" key="9">
    <source>
        <dbReference type="ARBA" id="ARBA00022679"/>
    </source>
</evidence>
<evidence type="ECO:0000256" key="10">
    <source>
        <dbReference type="ARBA" id="ARBA00022692"/>
    </source>
</evidence>
<evidence type="ECO:0000256" key="8">
    <source>
        <dbReference type="ARBA" id="ARBA00022573"/>
    </source>
</evidence>
<dbReference type="InterPro" id="IPR003805">
    <property type="entry name" value="CobS"/>
</dbReference>
<comment type="similarity">
    <text evidence="4 19">Belongs to the CobS family.</text>
</comment>
<dbReference type="RefSeq" id="WP_132013038.1">
    <property type="nucleotide sequence ID" value="NZ_SLUN01000004.1"/>
</dbReference>
<evidence type="ECO:0000256" key="19">
    <source>
        <dbReference type="HAMAP-Rule" id="MF_00719"/>
    </source>
</evidence>
<feature type="transmembrane region" description="Helical" evidence="19">
    <location>
        <begin position="36"/>
        <end position="55"/>
    </location>
</feature>
<feature type="transmembrane region" description="Helical" evidence="19">
    <location>
        <begin position="62"/>
        <end position="80"/>
    </location>
</feature>
<keyword evidence="12 19" id="KW-1133">Transmembrane helix</keyword>
<evidence type="ECO:0000256" key="13">
    <source>
        <dbReference type="ARBA" id="ARBA00023136"/>
    </source>
</evidence>
<comment type="catalytic activity">
    <reaction evidence="18 19">
        <text>alpha-ribazole 5'-phosphate + adenosylcob(III)inamide-GDP = adenosylcob(III)alamin 5'-phosphate + GMP + H(+)</text>
        <dbReference type="Rhea" id="RHEA:23560"/>
        <dbReference type="ChEBI" id="CHEBI:15378"/>
        <dbReference type="ChEBI" id="CHEBI:57918"/>
        <dbReference type="ChEBI" id="CHEBI:58115"/>
        <dbReference type="ChEBI" id="CHEBI:60487"/>
        <dbReference type="ChEBI" id="CHEBI:60493"/>
        <dbReference type="EC" id="2.7.8.26"/>
    </reaction>
</comment>
<name>A0A4R1S4A0_HYDET</name>
<evidence type="ECO:0000256" key="7">
    <source>
        <dbReference type="ARBA" id="ARBA00022475"/>
    </source>
</evidence>
<keyword evidence="11 19" id="KW-0460">Magnesium</keyword>
<keyword evidence="7 19" id="KW-1003">Cell membrane</keyword>
<organism evidence="20 21">
    <name type="scientific">Hydrogenispora ethanolica</name>
    <dbReference type="NCBI Taxonomy" id="1082276"/>
    <lineage>
        <taxon>Bacteria</taxon>
        <taxon>Bacillati</taxon>
        <taxon>Bacillota</taxon>
        <taxon>Hydrogenispora</taxon>
    </lineage>
</organism>
<feature type="transmembrane region" description="Helical" evidence="19">
    <location>
        <begin position="175"/>
        <end position="208"/>
    </location>
</feature>
<gene>
    <name evidence="19" type="primary">cobS</name>
    <name evidence="20" type="ORF">EDC14_100422</name>
</gene>
<comment type="subcellular location">
    <subcellularLocation>
        <location evidence="2 19">Cell membrane</location>
        <topology evidence="2 19">Multi-pass membrane protein</topology>
    </subcellularLocation>
</comment>
<dbReference type="EMBL" id="SLUN01000004">
    <property type="protein sequence ID" value="TCL74088.1"/>
    <property type="molecule type" value="Genomic_DNA"/>
</dbReference>
<dbReference type="NCBIfam" id="TIGR00317">
    <property type="entry name" value="cobS"/>
    <property type="match status" value="1"/>
</dbReference>
<keyword evidence="13 19" id="KW-0472">Membrane</keyword>
<evidence type="ECO:0000256" key="6">
    <source>
        <dbReference type="ARBA" id="ARBA00015850"/>
    </source>
</evidence>
<reference evidence="20 21" key="1">
    <citation type="submission" date="2019-03" db="EMBL/GenBank/DDBJ databases">
        <title>Genomic Encyclopedia of Type Strains, Phase IV (KMG-IV): sequencing the most valuable type-strain genomes for metagenomic binning, comparative biology and taxonomic classification.</title>
        <authorList>
            <person name="Goeker M."/>
        </authorList>
    </citation>
    <scope>NUCLEOTIDE SEQUENCE [LARGE SCALE GENOMIC DNA]</scope>
    <source>
        <strain evidence="20 21">LX-B</strain>
    </source>
</reference>
<comment type="function">
    <text evidence="14 19">Joins adenosylcobinamide-GDP and alpha-ribazole to generate adenosylcobalamin (Ado-cobalamin). Also synthesizes adenosylcobalamin 5'-phosphate from adenosylcobinamide-GDP and alpha-ribazole 5'-phosphate.</text>
</comment>
<comment type="pathway">
    <text evidence="3 19">Cofactor biosynthesis; adenosylcobalamin biosynthesis; adenosylcobalamin from cob(II)yrinate a,c-diamide: step 7/7.</text>
</comment>
<accession>A0A4R1S4A0</accession>